<keyword evidence="2" id="KW-1185">Reference proteome</keyword>
<dbReference type="PANTHER" id="PTHR13318:SF190">
    <property type="entry name" value="PARTNER OF PAIRED, ISOFORM B"/>
    <property type="match status" value="1"/>
</dbReference>
<dbReference type="EMBL" id="JAHLQT010037402">
    <property type="protein sequence ID" value="KAG7157558.1"/>
    <property type="molecule type" value="Genomic_DNA"/>
</dbReference>
<dbReference type="InterPro" id="IPR006553">
    <property type="entry name" value="Leu-rich_rpt_Cys-con_subtyp"/>
</dbReference>
<dbReference type="GO" id="GO:0019005">
    <property type="term" value="C:SCF ubiquitin ligase complex"/>
    <property type="evidence" value="ECO:0007669"/>
    <property type="project" value="TreeGrafter"/>
</dbReference>
<protein>
    <submittedName>
        <fullName evidence="1">F-box/LRR-repeat protein 4-like 4</fullName>
    </submittedName>
</protein>
<dbReference type="Proteomes" id="UP000747542">
    <property type="component" value="Unassembled WGS sequence"/>
</dbReference>
<sequence>MVGVLVFPVNNSVSSEAHKMPRLKPPVSLKEQCVHSIVKHMDSYWCKDYIHNWLDEKRRYLFVIGPFEDLPSSLIELIIEELNTSGKLQKHHLHLLLLYQLERLVLSRCTSEFGFIISLLAVRCKKLRHLGLKGRTLPRQTLNEVFRSLSLLQTVDLSQTNVTDQTISVIASSCKHIRVLNLSDTRVTDMGISSLCHGVMSADINPKEKPDISKSLIKLDLYGTAVTYKGIQCALVNMPNLQEVTHSALLYAVAKLKASRDTMTELAQVSGGSLPELGPLQLRFLQSDEFGSGRLGEYGDAQLISPAINLCPNIQYVHLRDLGNVEPDSLLPLSTLNNVIDLVLQFDEYDLVDFFLQILPLLQKHGETLRNLQLQFVNNINIVVIAYLCPELQVLGIHGVNSCTCDAAKYFSTPQNIKPRLCHLKSVNIHNSQEEMDFQLPAESLKVMLGSPLLEKIVIVAQDNLTDEILIEIAHTSKLPNLKILSLTMCNNITIESIRNVIRLNNPLETLNIIYCQKITIDNFHKLQKYIKIRRLPVELSWS</sequence>
<dbReference type="AlphaFoldDB" id="A0A8J5JN68"/>
<comment type="caution">
    <text evidence="1">The sequence shown here is derived from an EMBL/GenBank/DDBJ whole genome shotgun (WGS) entry which is preliminary data.</text>
</comment>
<name>A0A8J5JN68_HOMAM</name>
<dbReference type="PANTHER" id="PTHR13318">
    <property type="entry name" value="PARTNER OF PAIRED, ISOFORM B-RELATED"/>
    <property type="match status" value="1"/>
</dbReference>
<accession>A0A8J5JN68</accession>
<dbReference type="GO" id="GO:0031146">
    <property type="term" value="P:SCF-dependent proteasomal ubiquitin-dependent protein catabolic process"/>
    <property type="evidence" value="ECO:0007669"/>
    <property type="project" value="TreeGrafter"/>
</dbReference>
<organism evidence="1 2">
    <name type="scientific">Homarus americanus</name>
    <name type="common">American lobster</name>
    <dbReference type="NCBI Taxonomy" id="6706"/>
    <lineage>
        <taxon>Eukaryota</taxon>
        <taxon>Metazoa</taxon>
        <taxon>Ecdysozoa</taxon>
        <taxon>Arthropoda</taxon>
        <taxon>Crustacea</taxon>
        <taxon>Multicrustacea</taxon>
        <taxon>Malacostraca</taxon>
        <taxon>Eumalacostraca</taxon>
        <taxon>Eucarida</taxon>
        <taxon>Decapoda</taxon>
        <taxon>Pleocyemata</taxon>
        <taxon>Astacidea</taxon>
        <taxon>Nephropoidea</taxon>
        <taxon>Nephropidae</taxon>
        <taxon>Homarus</taxon>
    </lineage>
</organism>
<dbReference type="OrthoDB" id="6422937at2759"/>
<gene>
    <name evidence="1" type="primary">Fbxl4-L4</name>
    <name evidence="1" type="ORF">Hamer_G019193</name>
</gene>
<evidence type="ECO:0000313" key="2">
    <source>
        <dbReference type="Proteomes" id="UP000747542"/>
    </source>
</evidence>
<reference evidence="1" key="1">
    <citation type="journal article" date="2021" name="Sci. Adv.">
        <title>The American lobster genome reveals insights on longevity, neural, and immune adaptations.</title>
        <authorList>
            <person name="Polinski J.M."/>
            <person name="Zimin A.V."/>
            <person name="Clark K.F."/>
            <person name="Kohn A.B."/>
            <person name="Sadowski N."/>
            <person name="Timp W."/>
            <person name="Ptitsyn A."/>
            <person name="Khanna P."/>
            <person name="Romanova D.Y."/>
            <person name="Williams P."/>
            <person name="Greenwood S.J."/>
            <person name="Moroz L.L."/>
            <person name="Walt D.R."/>
            <person name="Bodnar A.G."/>
        </authorList>
    </citation>
    <scope>NUCLEOTIDE SEQUENCE</scope>
    <source>
        <strain evidence="1">GMGI-L3</strain>
    </source>
</reference>
<dbReference type="SMART" id="SM00367">
    <property type="entry name" value="LRR_CC"/>
    <property type="match status" value="5"/>
</dbReference>
<evidence type="ECO:0000313" key="1">
    <source>
        <dbReference type="EMBL" id="KAG7157558.1"/>
    </source>
</evidence>
<proteinExistence type="predicted"/>